<dbReference type="RefSeq" id="WP_364373690.1">
    <property type="nucleotide sequence ID" value="NZ_JBHMCF010000019.1"/>
</dbReference>
<feature type="domain" description="Protein export membrane protein SecD/SecF C-terminal" evidence="11">
    <location>
        <begin position="424"/>
        <end position="601"/>
    </location>
</feature>
<dbReference type="Proteomes" id="UP001589568">
    <property type="component" value="Unassembled WGS sequence"/>
</dbReference>
<feature type="transmembrane region" description="Helical" evidence="9">
    <location>
        <begin position="573"/>
        <end position="592"/>
    </location>
</feature>
<feature type="transmembrane region" description="Helical" evidence="9">
    <location>
        <begin position="442"/>
        <end position="462"/>
    </location>
</feature>
<evidence type="ECO:0000256" key="6">
    <source>
        <dbReference type="ARBA" id="ARBA00022989"/>
    </source>
</evidence>
<organism evidence="14 15">
    <name type="scientific">Nonomuraea salmonea</name>
    <dbReference type="NCBI Taxonomy" id="46181"/>
    <lineage>
        <taxon>Bacteria</taxon>
        <taxon>Bacillati</taxon>
        <taxon>Actinomycetota</taxon>
        <taxon>Actinomycetes</taxon>
        <taxon>Streptosporangiales</taxon>
        <taxon>Streptosporangiaceae</taxon>
        <taxon>Nonomuraea</taxon>
    </lineage>
</organism>
<comment type="subunit">
    <text evidence="9">Forms a complex with SecF. Part of the essential Sec protein translocation apparatus which comprises SecA, SecYEG and auxiliary proteins SecDF. Other proteins may also be involved.</text>
</comment>
<accession>A0ABV5NNA3</accession>
<feature type="transmembrane region" description="Helical" evidence="9">
    <location>
        <begin position="469"/>
        <end position="490"/>
    </location>
</feature>
<protein>
    <recommendedName>
        <fullName evidence="9">Protein translocase subunit SecD</fullName>
    </recommendedName>
</protein>
<dbReference type="InterPro" id="IPR055344">
    <property type="entry name" value="SecD_SecF_C_bact"/>
</dbReference>
<gene>
    <name evidence="9 14" type="primary">secD</name>
    <name evidence="14" type="ORF">ACFFR3_19890</name>
</gene>
<sequence length="633" mass="66187">MARPTSRHSRPGRTLLVLLALILALGGTMFLQKAYTPKLGLDLAGGTTVTLSPVTQNNAAPPEEILDRAVNIIRDRVNGTGISDAEVAKSGDNIIISIPGVGQNEAIKLVATTAELRFRQVLAMEATQAPADLATTAPTPGPSGSPSAQPSTRPSQSAATPSASPTGKALSSALTSPTAPPSAGAPRSATETGDGQKSQGDGQARQQDPDGQGDGDGKARTGTQNNQTAQNNQTGQNNQDNTKGQNAKASPSGAPTASTPPVQPPQQNPDINTAGIDPKVLEQFNKLDCADPANRGQGVQDDPNKQYAACETDGSFKYVLDVAKVVGTDIDTASAGVRQGTTEWIVQLDFKSKGAGEWSKLTTAAYNSPEPRNKVAVVLDGVVITAPNIISPIPGGRAEITGGFDQISATNLADQLKYGALPLKFNRSSVDTVSSTLGQDQLQGGLIAGLIGLALVVVYCMLYYRGLGIVAVLSLVVATVLTYTAVVVLGHNANFRLSLPHIIGLVVSIGITADSFIVYFERIRDEMKEGRRSLRAAVEVAWVRARRTILIADAVMFIAAIVLYFLAVGGVAGFAFAMGLTTLIDVVVVFLFTKPFIAMLAKLKFFAKGHPLSGLDSERMSEATGHKTTPQEA</sequence>
<dbReference type="NCBIfam" id="TIGR01129">
    <property type="entry name" value="secD"/>
    <property type="match status" value="1"/>
</dbReference>
<dbReference type="Pfam" id="PF22599">
    <property type="entry name" value="SecDF_P1_head"/>
    <property type="match status" value="1"/>
</dbReference>
<feature type="region of interest" description="Disordered" evidence="10">
    <location>
        <begin position="133"/>
        <end position="274"/>
    </location>
</feature>
<dbReference type="Gene3D" id="1.20.1640.10">
    <property type="entry name" value="Multidrug efflux transporter AcrB transmembrane domain"/>
    <property type="match status" value="1"/>
</dbReference>
<feature type="transmembrane region" description="Helical" evidence="9">
    <location>
        <begin position="549"/>
        <end position="567"/>
    </location>
</feature>
<evidence type="ECO:0000256" key="9">
    <source>
        <dbReference type="HAMAP-Rule" id="MF_01463"/>
    </source>
</evidence>
<feature type="domain" description="SecDF P1 head subdomain" evidence="13">
    <location>
        <begin position="318"/>
        <end position="422"/>
    </location>
</feature>
<comment type="caution">
    <text evidence="14">The sequence shown here is derived from an EMBL/GenBank/DDBJ whole genome shotgun (WGS) entry which is preliminary data.</text>
</comment>
<dbReference type="InterPro" id="IPR005791">
    <property type="entry name" value="SecD"/>
</dbReference>
<evidence type="ECO:0000313" key="14">
    <source>
        <dbReference type="EMBL" id="MFB9471788.1"/>
    </source>
</evidence>
<evidence type="ECO:0000259" key="11">
    <source>
        <dbReference type="Pfam" id="PF02355"/>
    </source>
</evidence>
<evidence type="ECO:0000256" key="5">
    <source>
        <dbReference type="ARBA" id="ARBA00022927"/>
    </source>
</evidence>
<dbReference type="NCBIfam" id="TIGR00916">
    <property type="entry name" value="2A0604s01"/>
    <property type="match status" value="1"/>
</dbReference>
<keyword evidence="15" id="KW-1185">Reference proteome</keyword>
<keyword evidence="2 9" id="KW-0813">Transport</keyword>
<evidence type="ECO:0000256" key="4">
    <source>
        <dbReference type="ARBA" id="ARBA00022692"/>
    </source>
</evidence>
<dbReference type="InterPro" id="IPR048634">
    <property type="entry name" value="SecD_SecF_C"/>
</dbReference>
<comment type="function">
    <text evidence="9">Part of the Sec protein translocase complex. Interacts with the SecYEG preprotein conducting channel. SecDF uses the proton motive force (PMF) to complete protein translocation after the ATP-dependent function of SecA.</text>
</comment>
<feature type="domain" description="Protein translocase subunit SecDF P1" evidence="12">
    <location>
        <begin position="67"/>
        <end position="121"/>
    </location>
</feature>
<evidence type="ECO:0000259" key="12">
    <source>
        <dbReference type="Pfam" id="PF21760"/>
    </source>
</evidence>
<feature type="transmembrane region" description="Helical" evidence="9">
    <location>
        <begin position="502"/>
        <end position="520"/>
    </location>
</feature>
<dbReference type="PANTHER" id="PTHR30081:SF1">
    <property type="entry name" value="PROTEIN TRANSLOCASE SUBUNIT SECD"/>
    <property type="match status" value="1"/>
</dbReference>
<evidence type="ECO:0000259" key="13">
    <source>
        <dbReference type="Pfam" id="PF22599"/>
    </source>
</evidence>
<evidence type="ECO:0000256" key="8">
    <source>
        <dbReference type="ARBA" id="ARBA00023136"/>
    </source>
</evidence>
<feature type="compositionally biased region" description="Low complexity" evidence="10">
    <location>
        <begin position="199"/>
        <end position="210"/>
    </location>
</feature>
<dbReference type="Gene3D" id="3.30.1360.200">
    <property type="match status" value="1"/>
</dbReference>
<keyword evidence="5 9" id="KW-0653">Protein transport</keyword>
<evidence type="ECO:0000256" key="1">
    <source>
        <dbReference type="ARBA" id="ARBA00004651"/>
    </source>
</evidence>
<comment type="caution">
    <text evidence="9">Lacks conserved residue(s) required for the propagation of feature annotation.</text>
</comment>
<comment type="subcellular location">
    <subcellularLocation>
        <location evidence="1 9">Cell membrane</location>
        <topology evidence="1 9">Multi-pass membrane protein</topology>
    </subcellularLocation>
</comment>
<dbReference type="SUPFAM" id="SSF82866">
    <property type="entry name" value="Multidrug efflux transporter AcrB transmembrane domain"/>
    <property type="match status" value="1"/>
</dbReference>
<dbReference type="Pfam" id="PF02355">
    <property type="entry name" value="SecD_SecF_C"/>
    <property type="match status" value="1"/>
</dbReference>
<dbReference type="Gene3D" id="3.30.70.3220">
    <property type="match status" value="1"/>
</dbReference>
<feature type="compositionally biased region" description="Low complexity" evidence="10">
    <location>
        <begin position="221"/>
        <end position="260"/>
    </location>
</feature>
<evidence type="ECO:0000313" key="15">
    <source>
        <dbReference type="Proteomes" id="UP001589568"/>
    </source>
</evidence>
<keyword evidence="8 9" id="KW-0472">Membrane</keyword>
<dbReference type="InterPro" id="IPR022813">
    <property type="entry name" value="SecD/SecF_arch_bac"/>
</dbReference>
<dbReference type="InterPro" id="IPR054384">
    <property type="entry name" value="SecDF_P1_head"/>
</dbReference>
<evidence type="ECO:0000256" key="10">
    <source>
        <dbReference type="SAM" id="MobiDB-lite"/>
    </source>
</evidence>
<name>A0ABV5NNA3_9ACTN</name>
<proteinExistence type="inferred from homology"/>
<evidence type="ECO:0000256" key="7">
    <source>
        <dbReference type="ARBA" id="ARBA00023010"/>
    </source>
</evidence>
<keyword evidence="3 9" id="KW-1003">Cell membrane</keyword>
<reference evidence="14 15" key="1">
    <citation type="submission" date="2024-09" db="EMBL/GenBank/DDBJ databases">
        <authorList>
            <person name="Sun Q."/>
            <person name="Mori K."/>
        </authorList>
    </citation>
    <scope>NUCLEOTIDE SEQUENCE [LARGE SCALE GENOMIC DNA]</scope>
    <source>
        <strain evidence="14 15">JCM 3324</strain>
    </source>
</reference>
<dbReference type="EMBL" id="JBHMCF010000019">
    <property type="protein sequence ID" value="MFB9471788.1"/>
    <property type="molecule type" value="Genomic_DNA"/>
</dbReference>
<dbReference type="Pfam" id="PF21760">
    <property type="entry name" value="SecD_1st"/>
    <property type="match status" value="1"/>
</dbReference>
<keyword evidence="7 9" id="KW-0811">Translocation</keyword>
<keyword evidence="4 9" id="KW-0812">Transmembrane</keyword>
<comment type="similarity">
    <text evidence="9">Belongs to the SecD/SecF family. SecD subfamily.</text>
</comment>
<feature type="compositionally biased region" description="Low complexity" evidence="10">
    <location>
        <begin position="133"/>
        <end position="190"/>
    </location>
</feature>
<evidence type="ECO:0000256" key="2">
    <source>
        <dbReference type="ARBA" id="ARBA00022448"/>
    </source>
</evidence>
<dbReference type="PANTHER" id="PTHR30081">
    <property type="entry name" value="PROTEIN-EXPORT MEMBRANE PROTEIN SEC"/>
    <property type="match status" value="1"/>
</dbReference>
<keyword evidence="6 9" id="KW-1133">Transmembrane helix</keyword>
<evidence type="ECO:0000256" key="3">
    <source>
        <dbReference type="ARBA" id="ARBA00022475"/>
    </source>
</evidence>
<dbReference type="InterPro" id="IPR048631">
    <property type="entry name" value="SecD_1st"/>
</dbReference>
<dbReference type="HAMAP" id="MF_01463_B">
    <property type="entry name" value="SecD_B"/>
    <property type="match status" value="1"/>
</dbReference>